<feature type="transmembrane region" description="Helical" evidence="17">
    <location>
        <begin position="226"/>
        <end position="242"/>
    </location>
</feature>
<evidence type="ECO:0000256" key="8">
    <source>
        <dbReference type="ARBA" id="ARBA00022777"/>
    </source>
</evidence>
<dbReference type="EMBL" id="FWXD01000018">
    <property type="protein sequence ID" value="SMC27750.1"/>
    <property type="molecule type" value="Genomic_DNA"/>
</dbReference>
<feature type="transmembrane region" description="Helical" evidence="17">
    <location>
        <begin position="302"/>
        <end position="322"/>
    </location>
</feature>
<evidence type="ECO:0000256" key="11">
    <source>
        <dbReference type="ARBA" id="ARBA00039021"/>
    </source>
</evidence>
<evidence type="ECO:0000256" key="2">
    <source>
        <dbReference type="ARBA" id="ARBA00022448"/>
    </source>
</evidence>
<feature type="transmembrane region" description="Helical" evidence="17">
    <location>
        <begin position="445"/>
        <end position="466"/>
    </location>
</feature>
<dbReference type="OrthoDB" id="7571469at2"/>
<dbReference type="Gene3D" id="3.30.1360.60">
    <property type="entry name" value="Glucose permease domain IIB"/>
    <property type="match status" value="1"/>
</dbReference>
<keyword evidence="8" id="KW-0418">Kinase</keyword>
<name>A0A1W1XUT9_9NEIS</name>
<dbReference type="InterPro" id="IPR018113">
    <property type="entry name" value="PTrfase_EIIB_Cys"/>
</dbReference>
<feature type="transmembrane region" description="Helical" evidence="17">
    <location>
        <begin position="154"/>
        <end position="177"/>
    </location>
</feature>
<keyword evidence="9 17" id="KW-1133">Transmembrane helix</keyword>
<protein>
    <recommendedName>
        <fullName evidence="12">PTS system N-acetylmuramic acid-specific EIIBC component</fullName>
        <ecNumber evidence="11">2.7.1.192</ecNumber>
    </recommendedName>
    <alternativeName>
        <fullName evidence="13">EIIBC-MurNAc</fullName>
    </alternativeName>
</protein>
<evidence type="ECO:0000313" key="20">
    <source>
        <dbReference type="EMBL" id="SMC27750.1"/>
    </source>
</evidence>
<dbReference type="EC" id="2.7.1.192" evidence="11"/>
<dbReference type="RefSeq" id="WP_084091598.1">
    <property type="nucleotide sequence ID" value="NZ_FWXD01000018.1"/>
</dbReference>
<feature type="domain" description="PTS EIIB type-1" evidence="18">
    <location>
        <begin position="8"/>
        <end position="90"/>
    </location>
</feature>
<dbReference type="SUPFAM" id="SSF55604">
    <property type="entry name" value="Glucose permease domain IIB"/>
    <property type="match status" value="1"/>
</dbReference>
<keyword evidence="4" id="KW-0762">Sugar transport</keyword>
<dbReference type="CDD" id="cd00212">
    <property type="entry name" value="PTS_IIB_glc"/>
    <property type="match status" value="1"/>
</dbReference>
<dbReference type="PROSITE" id="PS51098">
    <property type="entry name" value="PTS_EIIB_TYPE_1"/>
    <property type="match status" value="1"/>
</dbReference>
<dbReference type="PANTHER" id="PTHR30175:SF3">
    <property type="entry name" value="PTS SYSTEM N-ACETYLMURAMIC ACID-SPECIFIC EIIBC COMPONENT"/>
    <property type="match status" value="1"/>
</dbReference>
<keyword evidence="7 17" id="KW-0812">Transmembrane</keyword>
<evidence type="ECO:0000256" key="7">
    <source>
        <dbReference type="ARBA" id="ARBA00022692"/>
    </source>
</evidence>
<keyword evidence="10 17" id="KW-0472">Membrane</keyword>
<evidence type="ECO:0000256" key="15">
    <source>
        <dbReference type="PROSITE-ProRule" id="PRU00421"/>
    </source>
</evidence>
<evidence type="ECO:0000256" key="12">
    <source>
        <dbReference type="ARBA" id="ARBA00040399"/>
    </source>
</evidence>
<keyword evidence="5" id="KW-0808">Transferase</keyword>
<evidence type="ECO:0000259" key="18">
    <source>
        <dbReference type="PROSITE" id="PS51098"/>
    </source>
</evidence>
<dbReference type="PANTHER" id="PTHR30175">
    <property type="entry name" value="PHOSPHOTRANSFERASE SYSTEM TRANSPORT PROTEIN"/>
    <property type="match status" value="1"/>
</dbReference>
<dbReference type="InterPro" id="IPR001996">
    <property type="entry name" value="PTS_IIB_1"/>
</dbReference>
<keyword evidence="3" id="KW-1003">Cell membrane</keyword>
<keyword evidence="21" id="KW-1185">Reference proteome</keyword>
<feature type="transmembrane region" description="Helical" evidence="17">
    <location>
        <begin position="121"/>
        <end position="142"/>
    </location>
</feature>
<feature type="active site" description="Phosphocysteine intermediate; for EIIB activity" evidence="15">
    <location>
        <position position="30"/>
    </location>
</feature>
<feature type="transmembrane region" description="Helical" evidence="17">
    <location>
        <begin position="334"/>
        <end position="357"/>
    </location>
</feature>
<dbReference type="InterPro" id="IPR003352">
    <property type="entry name" value="PTS_EIIC"/>
</dbReference>
<gene>
    <name evidence="20" type="ORF">SAMN02745857_02971</name>
</gene>
<evidence type="ECO:0000259" key="19">
    <source>
        <dbReference type="PROSITE" id="PS51103"/>
    </source>
</evidence>
<feature type="transmembrane region" description="Helical" evidence="17">
    <location>
        <begin position="418"/>
        <end position="439"/>
    </location>
</feature>
<dbReference type="GO" id="GO:0009401">
    <property type="term" value="P:phosphoenolpyruvate-dependent sugar phosphotransferase system"/>
    <property type="evidence" value="ECO:0007669"/>
    <property type="project" value="UniProtKB-KW"/>
</dbReference>
<reference evidence="20 21" key="1">
    <citation type="submission" date="2017-04" db="EMBL/GenBank/DDBJ databases">
        <authorList>
            <person name="Afonso C.L."/>
            <person name="Miller P.J."/>
            <person name="Scott M.A."/>
            <person name="Spackman E."/>
            <person name="Goraichik I."/>
            <person name="Dimitrov K.M."/>
            <person name="Suarez D.L."/>
            <person name="Swayne D.E."/>
        </authorList>
    </citation>
    <scope>NUCLEOTIDE SEQUENCE [LARGE SCALE GENOMIC DNA]</scope>
    <source>
        <strain evidence="20 21">DSM 23236</strain>
    </source>
</reference>
<feature type="transmembrane region" description="Helical" evidence="17">
    <location>
        <begin position="189"/>
        <end position="206"/>
    </location>
</feature>
<dbReference type="InterPro" id="IPR013013">
    <property type="entry name" value="PTS_EIIC_1"/>
</dbReference>
<evidence type="ECO:0000256" key="6">
    <source>
        <dbReference type="ARBA" id="ARBA00022683"/>
    </source>
</evidence>
<comment type="subcellular location">
    <subcellularLocation>
        <location evidence="1">Cell membrane</location>
        <topology evidence="1">Multi-pass membrane protein</topology>
    </subcellularLocation>
</comment>
<dbReference type="Pfam" id="PF02378">
    <property type="entry name" value="PTS_EIIC"/>
    <property type="match status" value="1"/>
</dbReference>
<feature type="transmembrane region" description="Helical" evidence="17">
    <location>
        <begin position="262"/>
        <end position="282"/>
    </location>
</feature>
<evidence type="ECO:0000256" key="9">
    <source>
        <dbReference type="ARBA" id="ARBA00022989"/>
    </source>
</evidence>
<keyword evidence="2" id="KW-0813">Transport</keyword>
<dbReference type="GO" id="GO:0008982">
    <property type="term" value="F:protein-N(PI)-phosphohistidine-sugar phosphotransferase activity"/>
    <property type="evidence" value="ECO:0007669"/>
    <property type="project" value="InterPro"/>
</dbReference>
<dbReference type="GO" id="GO:0005886">
    <property type="term" value="C:plasma membrane"/>
    <property type="evidence" value="ECO:0007669"/>
    <property type="project" value="UniProtKB-SubCell"/>
</dbReference>
<evidence type="ECO:0000313" key="21">
    <source>
        <dbReference type="Proteomes" id="UP000192761"/>
    </source>
</evidence>
<organism evidence="20 21">
    <name type="scientific">Andreprevotia lacus DSM 23236</name>
    <dbReference type="NCBI Taxonomy" id="1121001"/>
    <lineage>
        <taxon>Bacteria</taxon>
        <taxon>Pseudomonadati</taxon>
        <taxon>Pseudomonadota</taxon>
        <taxon>Betaproteobacteria</taxon>
        <taxon>Neisseriales</taxon>
        <taxon>Chitinibacteraceae</taxon>
        <taxon>Andreprevotia</taxon>
    </lineage>
</organism>
<feature type="transmembrane region" description="Helical" evidence="17">
    <location>
        <begin position="391"/>
        <end position="411"/>
    </location>
</feature>
<dbReference type="GO" id="GO:0016301">
    <property type="term" value="F:kinase activity"/>
    <property type="evidence" value="ECO:0007669"/>
    <property type="project" value="UniProtKB-KW"/>
</dbReference>
<dbReference type="Proteomes" id="UP000192761">
    <property type="component" value="Unassembled WGS sequence"/>
</dbReference>
<sequence length="500" mass="51779">MTQTDTRAALAAALLKYLGGAANVADHTHCMTRLRVTLHAPERADLAALKALPGVHGVVSAETLQIILGPGVVTPVSEHFARQLKAVSPTTLAEQGATLRQNHKQRNQTPFKQFLRRISSIFVPMIPALIGAGFINAVSGIAKSVLAGPLGAQLPWLLTLASVTSLIGSAFFAFLLVQAGINTAREFGGTPALGGAVAGIILLPALKDFPAFSLPLLGEVALKPGQGGLMGALFAAALLAFLERRIRARIPAALDTIVTPTLALLLTGLAVLFVIMPVAGVLSVQVGKAATALLHHGGMPAAFALALSFLSLLMFGLHQALIPIHAELISQYGYTALFPILAMAGCGHAGAAIAVYFRLKSEEIRRVIRTALPICMMGVGEPLLYGVTLPLGRPFFTASLGGGVGALVLGWYASQGHFIGASTIGPANLMLIPLVTGPLGIPASVAGYVTAAAVAYLAGFTFTWFFGLSREHLEQYGAAQTDKPQAPGDGLRPSGVAQAA</sequence>
<comment type="catalytic activity">
    <reaction evidence="14">
        <text>N-acetyl-beta-D-muramate(out) + N(pros)-phospho-L-histidyl-[protein] = N-acetyl-beta-D-muramate 6-phosphate(in) + L-histidyl-[protein]</text>
        <dbReference type="Rhea" id="RHEA:33399"/>
        <dbReference type="Rhea" id="RHEA-COMP:9745"/>
        <dbReference type="Rhea" id="RHEA-COMP:9746"/>
        <dbReference type="ChEBI" id="CHEBI:29979"/>
        <dbReference type="ChEBI" id="CHEBI:58721"/>
        <dbReference type="ChEBI" id="CHEBI:64837"/>
        <dbReference type="ChEBI" id="CHEBI:64848"/>
        <dbReference type="EC" id="2.7.1.192"/>
    </reaction>
</comment>
<dbReference type="GO" id="GO:0090588">
    <property type="term" value="F:protein-phosphocysteine-N-acetylmuramate phosphotransferase system transporter activity"/>
    <property type="evidence" value="ECO:0007669"/>
    <property type="project" value="TreeGrafter"/>
</dbReference>
<dbReference type="InterPro" id="IPR036878">
    <property type="entry name" value="Glu_permease_IIB"/>
</dbReference>
<evidence type="ECO:0000256" key="14">
    <source>
        <dbReference type="ARBA" id="ARBA00048265"/>
    </source>
</evidence>
<dbReference type="PROSITE" id="PS51103">
    <property type="entry name" value="PTS_EIIC_TYPE_1"/>
    <property type="match status" value="1"/>
</dbReference>
<dbReference type="STRING" id="1121001.SAMN02745857_02971"/>
<evidence type="ECO:0000256" key="16">
    <source>
        <dbReference type="SAM" id="MobiDB-lite"/>
    </source>
</evidence>
<evidence type="ECO:0000256" key="5">
    <source>
        <dbReference type="ARBA" id="ARBA00022679"/>
    </source>
</evidence>
<evidence type="ECO:0000256" key="3">
    <source>
        <dbReference type="ARBA" id="ARBA00022475"/>
    </source>
</evidence>
<evidence type="ECO:0000256" key="4">
    <source>
        <dbReference type="ARBA" id="ARBA00022597"/>
    </source>
</evidence>
<feature type="domain" description="PTS EIIC type-1" evidence="19">
    <location>
        <begin position="116"/>
        <end position="480"/>
    </location>
</feature>
<proteinExistence type="predicted"/>
<evidence type="ECO:0000256" key="10">
    <source>
        <dbReference type="ARBA" id="ARBA00023136"/>
    </source>
</evidence>
<accession>A0A1W1XUT9</accession>
<dbReference type="Pfam" id="PF00367">
    <property type="entry name" value="PTS_EIIB"/>
    <property type="match status" value="1"/>
</dbReference>
<dbReference type="InterPro" id="IPR050558">
    <property type="entry name" value="PTS_Sugar-Specific_Components"/>
</dbReference>
<evidence type="ECO:0000256" key="1">
    <source>
        <dbReference type="ARBA" id="ARBA00004651"/>
    </source>
</evidence>
<feature type="region of interest" description="Disordered" evidence="16">
    <location>
        <begin position="480"/>
        <end position="500"/>
    </location>
</feature>
<dbReference type="AlphaFoldDB" id="A0A1W1XUT9"/>
<evidence type="ECO:0000256" key="17">
    <source>
        <dbReference type="SAM" id="Phobius"/>
    </source>
</evidence>
<keyword evidence="6" id="KW-0598">Phosphotransferase system</keyword>
<evidence type="ECO:0000256" key="13">
    <source>
        <dbReference type="ARBA" id="ARBA00043021"/>
    </source>
</evidence>